<dbReference type="InterPro" id="IPR007791">
    <property type="entry name" value="DjlA_N"/>
</dbReference>
<dbReference type="AlphaFoldDB" id="A0A931BKY4"/>
<sequence>MSLISCLTDLFHRPVSSGYNEHLTVAALLTLVVHADGRVLQVEAEGLRSLLRSRFGLGEDEVEHLLAHAGEIEETLDPSTTLIDRILHDVRFKDRPALLKLAYRIAAIDGVVHDFEDDLIWRTGRLLGFSESDLTAIKAAALTNLTSGRADG</sequence>
<dbReference type="SUPFAM" id="SSF158682">
    <property type="entry name" value="TerB-like"/>
    <property type="match status" value="1"/>
</dbReference>
<evidence type="ECO:0000313" key="3">
    <source>
        <dbReference type="Proteomes" id="UP000599312"/>
    </source>
</evidence>
<evidence type="ECO:0000313" key="2">
    <source>
        <dbReference type="EMBL" id="MBF9232917.1"/>
    </source>
</evidence>
<comment type="caution">
    <text evidence="2">The sequence shown here is derived from an EMBL/GenBank/DDBJ whole genome shotgun (WGS) entry which is preliminary data.</text>
</comment>
<dbReference type="Proteomes" id="UP000599312">
    <property type="component" value="Unassembled WGS sequence"/>
</dbReference>
<name>A0A931BKY4_9HYPH</name>
<dbReference type="RefSeq" id="WP_196270903.1">
    <property type="nucleotide sequence ID" value="NZ_JADQDO010000002.1"/>
</dbReference>
<dbReference type="Gene3D" id="1.10.3680.10">
    <property type="entry name" value="TerB-like"/>
    <property type="match status" value="1"/>
</dbReference>
<dbReference type="InterPro" id="IPR029024">
    <property type="entry name" value="TerB-like"/>
</dbReference>
<reference evidence="2" key="1">
    <citation type="submission" date="2020-11" db="EMBL/GenBank/DDBJ databases">
        <authorList>
            <person name="Kim M.K."/>
        </authorList>
    </citation>
    <scope>NUCLEOTIDE SEQUENCE</scope>
    <source>
        <strain evidence="2">BT350</strain>
    </source>
</reference>
<dbReference type="EMBL" id="JADQDO010000002">
    <property type="protein sequence ID" value="MBF9232917.1"/>
    <property type="molecule type" value="Genomic_DNA"/>
</dbReference>
<dbReference type="Pfam" id="PF05099">
    <property type="entry name" value="TerB"/>
    <property type="match status" value="1"/>
</dbReference>
<evidence type="ECO:0000259" key="1">
    <source>
        <dbReference type="Pfam" id="PF05099"/>
    </source>
</evidence>
<organism evidence="2 3">
    <name type="scientific">Microvirga alba</name>
    <dbReference type="NCBI Taxonomy" id="2791025"/>
    <lineage>
        <taxon>Bacteria</taxon>
        <taxon>Pseudomonadati</taxon>
        <taxon>Pseudomonadota</taxon>
        <taxon>Alphaproteobacteria</taxon>
        <taxon>Hyphomicrobiales</taxon>
        <taxon>Methylobacteriaceae</taxon>
        <taxon>Microvirga</taxon>
    </lineage>
</organism>
<proteinExistence type="predicted"/>
<keyword evidence="3" id="KW-1185">Reference proteome</keyword>
<feature type="domain" description="Co-chaperone DjlA N-terminal" evidence="1">
    <location>
        <begin position="22"/>
        <end position="138"/>
    </location>
</feature>
<protein>
    <submittedName>
        <fullName evidence="2">TerB family tellurite resistance protein</fullName>
    </submittedName>
</protein>
<accession>A0A931BKY4</accession>
<gene>
    <name evidence="2" type="ORF">I2H38_05935</name>
</gene>